<dbReference type="SMART" id="SM00686">
    <property type="entry name" value="DM13"/>
    <property type="match status" value="3"/>
</dbReference>
<keyword evidence="1" id="KW-0677">Repeat</keyword>
<sequence>MTPCRTKYTFKMLRFLTLLITTTAFRSASGNPQSNYIAPLISGHQTQGKVIPWSEYRQLIKEKNESPEVDSEGPFSKADKRSDPILLSSKKKFIPYRSSPTNANSMRTAFDNINNSSKPITIYLPPFKTTKLQRKSKLLTGHKGQNFESNDHTPPIGETNRILHQQFKLNKPLTQAVPQRPIPATNYTTDTMFHSLKPEPSSSQSPTQTQFTSLRPITENFFYGNKYPNVTVPNRVPNGPPRSILTSPVVAGVPQYSRLGASPIAPSFNGPSTNLVDSIFAQSQVRHSPPTFDGLSSLSSVQGTATQNGNALQSILSNGPTINQLSNLAKNLLALPGGNQELLSTVTNALAGISKPAKLTSTAVLPGVSETSVSTDVATPQRAAGSPLVQSPDTFDLSGFGNAERDILEAAVKNGEVDRNSLMELAKDKQSTIKHNSNKLMEWIQQNRPSVSEKDSTQASLIASEQLPYYGSYCGGFSSQNNTKFNVNGALWAVDDRRFIVSKFHFRPGSMTENITFWAGPKVIADDMIADIFPSDNGFYIRPEPIDFTVFTVKPIIIINATVRGSKLASTSTSSTISQNGTTNEVSRKARDIFRDIYEKPSNLIEDSKTVHLSVKGGIVTPMEGVEEQQTNADLSKGNTSLVKSDQTFGTTVLPDSSNAIIHDTLSPSASHATSEAASSPTPLEWYEGFQPLLLTLPDDKWIKTTYWMALRNHKKKSTVAAVLIPNGPAFKIPAPVQLNPFNTNPLHSLSSGTIKLLDIKTIEVTDFCFSANGVAAWFMVGKDIGPNSSGHIVPIFDRNSKSFDCESLRDYRNETVTLRLPGTLTIKDVFWLSVYSPPRLLDLSKQYVPYKDINLPPDLQGTATPRCVLPANCPQCARVLSMGLKRNLMSLFFFWNILAGVLCSEAVINGYDPDYGVFVGSLSNLADGEVEGKVYVINETALQIVNFTYNGKAPDLYFWLDKSEAPTKDGLKVPSFESGITPLGKYDNVERVVLILPGLHKIGSFKSLSLYCYTYEHNFGSVVFPEGLVVPKPQFLSSELRGNRYSVGSGPILIADRRTIKVFGFTFDGDKAPDGYFFVGRGPNVAHDAGVKVPIRGRDTAELITAMNERYRGGQDIIVDLPEDYDINHIDWLSIYCYKFRVDFGHVPISNVSQKIPPFVPPQKKFEDMESQVEGWTVRSILGTANRTNFTMQLGPPGGKRGYQAMARARPSKNVWYVNGYLAEIYLKRGVTYTFIIEGGNDPSTFYNPLYISDDPFGGYSMLSNDERQQVKIYAGSDPTKSAGRQCVWSRRNENEDADKYNSFQEFKQSLQLKCVGGADSAGTLVFTPDHDTPDTLYYQSHANYNMGWKIHVVDELPSNIEDSPEEPYNYEELLERQSLKQDTGANGAPCNCLSTALCFAIVYLLAYFQH</sequence>
<evidence type="ECO:0000313" key="4">
    <source>
        <dbReference type="EMBL" id="KAK0396911.1"/>
    </source>
</evidence>
<keyword evidence="2" id="KW-0732">Signal</keyword>
<comment type="caution">
    <text evidence="4">The sequence shown here is derived from an EMBL/GenBank/DDBJ whole genome shotgun (WGS) entry which is preliminary data.</text>
</comment>
<evidence type="ECO:0000313" key="5">
    <source>
        <dbReference type="Proteomes" id="UP001175271"/>
    </source>
</evidence>
<proteinExistence type="predicted"/>
<reference evidence="4" key="1">
    <citation type="submission" date="2023-06" db="EMBL/GenBank/DDBJ databases">
        <title>Genomic analysis of the entomopathogenic nematode Steinernema hermaphroditum.</title>
        <authorList>
            <person name="Schwarz E.M."/>
            <person name="Heppert J.K."/>
            <person name="Baniya A."/>
            <person name="Schwartz H.T."/>
            <person name="Tan C.-H."/>
            <person name="Antoshechkin I."/>
            <person name="Sternberg P.W."/>
            <person name="Goodrich-Blair H."/>
            <person name="Dillman A.R."/>
        </authorList>
    </citation>
    <scope>NUCLEOTIDE SEQUENCE</scope>
    <source>
        <strain evidence="4">PS9179</strain>
        <tissue evidence="4">Whole animal</tissue>
    </source>
</reference>
<evidence type="ECO:0000259" key="3">
    <source>
        <dbReference type="PROSITE" id="PS51549"/>
    </source>
</evidence>
<dbReference type="PROSITE" id="PS51549">
    <property type="entry name" value="DM13"/>
    <property type="match status" value="3"/>
</dbReference>
<dbReference type="PANTHER" id="PTHR24036">
    <property type="entry name" value="SKELETOR-RELATED"/>
    <property type="match status" value="1"/>
</dbReference>
<feature type="chain" id="PRO_5041242007" description="DM13 domain-containing protein" evidence="2">
    <location>
        <begin position="25"/>
        <end position="1412"/>
    </location>
</feature>
<dbReference type="InterPro" id="IPR057443">
    <property type="entry name" value="At5g54830-like"/>
</dbReference>
<protein>
    <recommendedName>
        <fullName evidence="3">DM13 domain-containing protein</fullName>
    </recommendedName>
</protein>
<dbReference type="Pfam" id="PF25489">
    <property type="entry name" value="At5g54830"/>
    <property type="match status" value="1"/>
</dbReference>
<dbReference type="InterPro" id="IPR019545">
    <property type="entry name" value="DM13_domain"/>
</dbReference>
<keyword evidence="5" id="KW-1185">Reference proteome</keyword>
<evidence type="ECO:0000256" key="2">
    <source>
        <dbReference type="SAM" id="SignalP"/>
    </source>
</evidence>
<accession>A0AA39H1A0</accession>
<evidence type="ECO:0000256" key="1">
    <source>
        <dbReference type="ARBA" id="ARBA00022737"/>
    </source>
</evidence>
<gene>
    <name evidence="4" type="ORF">QR680_001908</name>
</gene>
<name>A0AA39H1A0_9BILA</name>
<feature type="signal peptide" evidence="2">
    <location>
        <begin position="1"/>
        <end position="24"/>
    </location>
</feature>
<feature type="domain" description="DM13" evidence="3">
    <location>
        <begin position="1034"/>
        <end position="1151"/>
    </location>
</feature>
<dbReference type="Proteomes" id="UP001175271">
    <property type="component" value="Unassembled WGS sequence"/>
</dbReference>
<feature type="domain" description="DM13" evidence="3">
    <location>
        <begin position="917"/>
        <end position="1026"/>
    </location>
</feature>
<dbReference type="Pfam" id="PF10517">
    <property type="entry name" value="DM13"/>
    <property type="match status" value="3"/>
</dbReference>
<dbReference type="EMBL" id="JAUCMV010000005">
    <property type="protein sequence ID" value="KAK0396911.1"/>
    <property type="molecule type" value="Genomic_DNA"/>
</dbReference>
<organism evidence="4 5">
    <name type="scientific">Steinernema hermaphroditum</name>
    <dbReference type="NCBI Taxonomy" id="289476"/>
    <lineage>
        <taxon>Eukaryota</taxon>
        <taxon>Metazoa</taxon>
        <taxon>Ecdysozoa</taxon>
        <taxon>Nematoda</taxon>
        <taxon>Chromadorea</taxon>
        <taxon>Rhabditida</taxon>
        <taxon>Tylenchina</taxon>
        <taxon>Panagrolaimomorpha</taxon>
        <taxon>Strongyloidoidea</taxon>
        <taxon>Steinernematidae</taxon>
        <taxon>Steinernema</taxon>
    </lineage>
</organism>
<feature type="domain" description="DM13" evidence="3">
    <location>
        <begin position="740"/>
        <end position="850"/>
    </location>
</feature>
<dbReference type="InterPro" id="IPR052126">
    <property type="entry name" value="Spindle_Org/Thrombomodulin"/>
</dbReference>
<dbReference type="PANTHER" id="PTHR24036:SF5">
    <property type="entry name" value="THROMBOMODULIN"/>
    <property type="match status" value="1"/>
</dbReference>